<keyword evidence="7" id="KW-0812">Transmembrane</keyword>
<name>A0A919YR37_9BACL</name>
<evidence type="ECO:0000256" key="3">
    <source>
        <dbReference type="ARBA" id="ARBA00022553"/>
    </source>
</evidence>
<dbReference type="PROSITE" id="PS50885">
    <property type="entry name" value="HAMP"/>
    <property type="match status" value="1"/>
</dbReference>
<keyword evidence="4" id="KW-0808">Transferase</keyword>
<comment type="subcellular location">
    <subcellularLocation>
        <location evidence="1">Cell membrane</location>
        <topology evidence="1">Multi-pass membrane protein</topology>
    </subcellularLocation>
</comment>
<dbReference type="EMBL" id="BOSE01000009">
    <property type="protein sequence ID" value="GIP18538.1"/>
    <property type="molecule type" value="Genomic_DNA"/>
</dbReference>
<dbReference type="InterPro" id="IPR003594">
    <property type="entry name" value="HATPase_dom"/>
</dbReference>
<protein>
    <submittedName>
        <fullName evidence="9">Sensor histidine kinase YesM</fullName>
    </submittedName>
</protein>
<keyword evidence="7" id="KW-1133">Transmembrane helix</keyword>
<evidence type="ECO:0000259" key="8">
    <source>
        <dbReference type="PROSITE" id="PS50885"/>
    </source>
</evidence>
<evidence type="ECO:0000313" key="9">
    <source>
        <dbReference type="EMBL" id="GIP18538.1"/>
    </source>
</evidence>
<keyword evidence="10" id="KW-1185">Reference proteome</keyword>
<keyword evidence="5 9" id="KW-0418">Kinase</keyword>
<dbReference type="RefSeq" id="WP_246563827.1">
    <property type="nucleotide sequence ID" value="NZ_BOSE01000009.1"/>
</dbReference>
<dbReference type="GO" id="GO:0005886">
    <property type="term" value="C:plasma membrane"/>
    <property type="evidence" value="ECO:0007669"/>
    <property type="project" value="UniProtKB-SubCell"/>
</dbReference>
<evidence type="ECO:0000256" key="5">
    <source>
        <dbReference type="ARBA" id="ARBA00022777"/>
    </source>
</evidence>
<gene>
    <name evidence="9" type="primary">yesM_11</name>
    <name evidence="9" type="ORF">J40TS1_41800</name>
</gene>
<reference evidence="9" key="1">
    <citation type="submission" date="2021-03" db="EMBL/GenBank/DDBJ databases">
        <title>Antimicrobial resistance genes in bacteria isolated from Japanese honey, and their potential for conferring macrolide and lincosamide resistance in the American foulbrood pathogen Paenibacillus larvae.</title>
        <authorList>
            <person name="Okamoto M."/>
            <person name="Kumagai M."/>
            <person name="Kanamori H."/>
            <person name="Takamatsu D."/>
        </authorList>
    </citation>
    <scope>NUCLEOTIDE SEQUENCE</scope>
    <source>
        <strain evidence="9">J40TS1</strain>
    </source>
</reference>
<dbReference type="InterPro" id="IPR036890">
    <property type="entry name" value="HATPase_C_sf"/>
</dbReference>
<feature type="domain" description="HAMP" evidence="8">
    <location>
        <begin position="331"/>
        <end position="384"/>
    </location>
</feature>
<evidence type="ECO:0000313" key="10">
    <source>
        <dbReference type="Proteomes" id="UP000683139"/>
    </source>
</evidence>
<evidence type="ECO:0000256" key="2">
    <source>
        <dbReference type="ARBA" id="ARBA00022475"/>
    </source>
</evidence>
<keyword evidence="3" id="KW-0597">Phosphoprotein</keyword>
<evidence type="ECO:0000256" key="4">
    <source>
        <dbReference type="ARBA" id="ARBA00022679"/>
    </source>
</evidence>
<evidence type="ECO:0000256" key="6">
    <source>
        <dbReference type="ARBA" id="ARBA00023136"/>
    </source>
</evidence>
<dbReference type="SUPFAM" id="SSF55874">
    <property type="entry name" value="ATPase domain of HSP90 chaperone/DNA topoisomerase II/histidine kinase"/>
    <property type="match status" value="1"/>
</dbReference>
<keyword evidence="2" id="KW-1003">Cell membrane</keyword>
<keyword evidence="6 7" id="KW-0472">Membrane</keyword>
<dbReference type="PANTHER" id="PTHR34220">
    <property type="entry name" value="SENSOR HISTIDINE KINASE YPDA"/>
    <property type="match status" value="1"/>
</dbReference>
<dbReference type="Pfam" id="PF06580">
    <property type="entry name" value="His_kinase"/>
    <property type="match status" value="1"/>
</dbReference>
<feature type="transmembrane region" description="Helical" evidence="7">
    <location>
        <begin position="21"/>
        <end position="44"/>
    </location>
</feature>
<sequence length="610" mass="69991">MFRQRLHSLLQTLMLPFKRSIRTRLIITMVLLVIPPTIAVTLLATTNSRQAMEDQVIQTNLSNMKWTGIYLDQQFDQLNSLIYSALIHPDMSAYLSNYGNQSLSEQYSDQRNISNLITNMYYSAGNYMVGVDIYVDDRKKLFRYNSYEASVNSLTAAPEVFSQLVEQNKDFIVHTDEEDRSKFRMIRSINRFENRQKQGYISLDVRWSMMDQTLDLLNQGSNHPILLVDGSGELLYQSSGEQLSADIWRQVQQVQQAQQQQAQQSAGGPYYLAADGAYIFYYPSSALELTLIKVIPKSFVHQSSIQTMKYGLIVGIVSAVLSMLIAAFLGWQISKPIVQLAHSMRGLSFMRRQEQQPISSRIDEIGLLEVKLHNMQNRIQEHILNEYQMELDKKNAELRALQAQINPHFMQNTMQMIGSMIFSSSPEQSYQMIRSLSDMFRYVLREPDELATVETELKHVQNYLTIQEQRFGGRLKVNMDCDERFLQARLPKLTLQPIVENAFFHGLEPKQGDWQLHISTQFAADRDTLCMSIRDNGVGMNSRQLAQLRARLAFNEKVLWTSGKQIGLANIASRIHIQFGRRYGIEVNSSEQNGTEVMVKIPAADKGDVQ</sequence>
<evidence type="ECO:0000256" key="1">
    <source>
        <dbReference type="ARBA" id="ARBA00004651"/>
    </source>
</evidence>
<dbReference type="Proteomes" id="UP000683139">
    <property type="component" value="Unassembled WGS sequence"/>
</dbReference>
<dbReference type="Gene3D" id="6.10.340.10">
    <property type="match status" value="1"/>
</dbReference>
<dbReference type="Pfam" id="PF02518">
    <property type="entry name" value="HATPase_c"/>
    <property type="match status" value="1"/>
</dbReference>
<dbReference type="InterPro" id="IPR010559">
    <property type="entry name" value="Sig_transdc_His_kin_internal"/>
</dbReference>
<comment type="caution">
    <text evidence="9">The sequence shown here is derived from an EMBL/GenBank/DDBJ whole genome shotgun (WGS) entry which is preliminary data.</text>
</comment>
<dbReference type="GO" id="GO:0000155">
    <property type="term" value="F:phosphorelay sensor kinase activity"/>
    <property type="evidence" value="ECO:0007669"/>
    <property type="project" value="InterPro"/>
</dbReference>
<dbReference type="InterPro" id="IPR003660">
    <property type="entry name" value="HAMP_dom"/>
</dbReference>
<dbReference type="InterPro" id="IPR050640">
    <property type="entry name" value="Bact_2-comp_sensor_kinase"/>
</dbReference>
<dbReference type="Gene3D" id="3.30.565.10">
    <property type="entry name" value="Histidine kinase-like ATPase, C-terminal domain"/>
    <property type="match status" value="1"/>
</dbReference>
<proteinExistence type="predicted"/>
<accession>A0A919YR37</accession>
<dbReference type="AlphaFoldDB" id="A0A919YR37"/>
<organism evidence="9 10">
    <name type="scientific">Paenibacillus montaniterrae</name>
    <dbReference type="NCBI Taxonomy" id="429341"/>
    <lineage>
        <taxon>Bacteria</taxon>
        <taxon>Bacillati</taxon>
        <taxon>Bacillota</taxon>
        <taxon>Bacilli</taxon>
        <taxon>Bacillales</taxon>
        <taxon>Paenibacillaceae</taxon>
        <taxon>Paenibacillus</taxon>
    </lineage>
</organism>
<evidence type="ECO:0000256" key="7">
    <source>
        <dbReference type="SAM" id="Phobius"/>
    </source>
</evidence>
<dbReference type="PANTHER" id="PTHR34220:SF7">
    <property type="entry name" value="SENSOR HISTIDINE KINASE YPDA"/>
    <property type="match status" value="1"/>
</dbReference>
<feature type="transmembrane region" description="Helical" evidence="7">
    <location>
        <begin position="310"/>
        <end position="331"/>
    </location>
</feature>